<dbReference type="RefSeq" id="WP_203906094.1">
    <property type="nucleotide sequence ID" value="NZ_BONY01000001.1"/>
</dbReference>
<proteinExistence type="predicted"/>
<name>A0A8J3Q2I1_9ACTN</name>
<evidence type="ECO:0000313" key="1">
    <source>
        <dbReference type="EMBL" id="GIH02166.1"/>
    </source>
</evidence>
<keyword evidence="2" id="KW-1185">Reference proteome</keyword>
<dbReference type="Proteomes" id="UP000612899">
    <property type="component" value="Unassembled WGS sequence"/>
</dbReference>
<dbReference type="AlphaFoldDB" id="A0A8J3Q2I1"/>
<sequence>MQLQLPVKLSMVEASGAGYSQTYTNIKADVEQPDALFKVPDGYHTAMPPRGTDGDMSTAFYPCAWAVNSPLVINSVGTYFASDAVTAYTTVGGGSGFPPLPNFPCIFIQDYPQFEYPLFGYPLTPLPNYLQDVWVVEDTGGFVPWIPYVAFGYIEFTTRPIHLYETTRFVGEVVLIIN</sequence>
<accession>A0A8J3Q2I1</accession>
<evidence type="ECO:0000313" key="2">
    <source>
        <dbReference type="Proteomes" id="UP000612899"/>
    </source>
</evidence>
<organism evidence="1 2">
    <name type="scientific">Rhizocola hellebori</name>
    <dbReference type="NCBI Taxonomy" id="1392758"/>
    <lineage>
        <taxon>Bacteria</taxon>
        <taxon>Bacillati</taxon>
        <taxon>Actinomycetota</taxon>
        <taxon>Actinomycetes</taxon>
        <taxon>Micromonosporales</taxon>
        <taxon>Micromonosporaceae</taxon>
        <taxon>Rhizocola</taxon>
    </lineage>
</organism>
<reference evidence="1" key="1">
    <citation type="submission" date="2021-01" db="EMBL/GenBank/DDBJ databases">
        <title>Whole genome shotgun sequence of Rhizocola hellebori NBRC 109834.</title>
        <authorList>
            <person name="Komaki H."/>
            <person name="Tamura T."/>
        </authorList>
    </citation>
    <scope>NUCLEOTIDE SEQUENCE</scope>
    <source>
        <strain evidence="1">NBRC 109834</strain>
    </source>
</reference>
<gene>
    <name evidence="1" type="ORF">Rhe02_02330</name>
</gene>
<comment type="caution">
    <text evidence="1">The sequence shown here is derived from an EMBL/GenBank/DDBJ whole genome shotgun (WGS) entry which is preliminary data.</text>
</comment>
<dbReference type="EMBL" id="BONY01000001">
    <property type="protein sequence ID" value="GIH02166.1"/>
    <property type="molecule type" value="Genomic_DNA"/>
</dbReference>
<protein>
    <submittedName>
        <fullName evidence="1">Uncharacterized protein</fullName>
    </submittedName>
</protein>